<keyword evidence="1" id="KW-0472">Membrane</keyword>
<feature type="transmembrane region" description="Helical" evidence="1">
    <location>
        <begin position="18"/>
        <end position="37"/>
    </location>
</feature>
<dbReference type="Proteomes" id="UP000236654">
    <property type="component" value="Unassembled WGS sequence"/>
</dbReference>
<dbReference type="AlphaFoldDB" id="A0A2I0R667"/>
<accession>A0A2I0R667</accession>
<evidence type="ECO:0000256" key="1">
    <source>
        <dbReference type="SAM" id="Phobius"/>
    </source>
</evidence>
<reference evidence="2 3" key="1">
    <citation type="submission" date="2017-12" db="EMBL/GenBank/DDBJ databases">
        <title>The draft genome sequence of Brumimicrobium saltpan LHR20.</title>
        <authorList>
            <person name="Do Z.-J."/>
            <person name="Luo H.-R."/>
        </authorList>
    </citation>
    <scope>NUCLEOTIDE SEQUENCE [LARGE SCALE GENOMIC DNA]</scope>
    <source>
        <strain evidence="2 3">LHR20</strain>
    </source>
</reference>
<comment type="caution">
    <text evidence="2">The sequence shown here is derived from an EMBL/GenBank/DDBJ whole genome shotgun (WGS) entry which is preliminary data.</text>
</comment>
<dbReference type="EMBL" id="PJNI01000001">
    <property type="protein sequence ID" value="PKR82073.1"/>
    <property type="molecule type" value="Genomic_DNA"/>
</dbReference>
<evidence type="ECO:0000313" key="2">
    <source>
        <dbReference type="EMBL" id="PKR82073.1"/>
    </source>
</evidence>
<keyword evidence="1" id="KW-1133">Transmembrane helix</keyword>
<protein>
    <recommendedName>
        <fullName evidence="4">DUF4129 domain-containing protein</fullName>
    </recommendedName>
</protein>
<name>A0A2I0R667_9FLAO</name>
<keyword evidence="1" id="KW-0812">Transmembrane</keyword>
<evidence type="ECO:0000313" key="3">
    <source>
        <dbReference type="Proteomes" id="UP000236654"/>
    </source>
</evidence>
<organism evidence="2 3">
    <name type="scientific">Brumimicrobium salinarum</name>
    <dbReference type="NCBI Taxonomy" id="2058658"/>
    <lineage>
        <taxon>Bacteria</taxon>
        <taxon>Pseudomonadati</taxon>
        <taxon>Bacteroidota</taxon>
        <taxon>Flavobacteriia</taxon>
        <taxon>Flavobacteriales</taxon>
        <taxon>Crocinitomicaceae</taxon>
        <taxon>Brumimicrobium</taxon>
    </lineage>
</organism>
<evidence type="ECO:0008006" key="4">
    <source>
        <dbReference type="Google" id="ProtNLM"/>
    </source>
</evidence>
<keyword evidence="3" id="KW-1185">Reference proteome</keyword>
<sequence>MVNAVELKKPLLILTPSLLKYQFFVAVFVLLFHAAYAQEKDVYEQRWEEISKDIEYKRSSRPVGPQNKDIYPQALRQEDGVVVNTPPRSDEEIEYSREKTVENGKSDGVQKHIKDADSEYFDDFTLPEQQPKQVSKKWNGNQLGNGTLFKVIFILVAVLLIAFLIYHFFFKNKNKSVEKINTNYNIHEDIHPEKLAQTSLEKDLNQAIAQQEYRVAVRIYYILLLKALIQLRYIEWKKNKTNIHYAMEMQKTDAFSRFQKALQIYEWCWYGKNEPDQVTFEGFSSFFNHFLNHLKDEK</sequence>
<proteinExistence type="predicted"/>
<gene>
    <name evidence="2" type="ORF">CW751_01680</name>
</gene>
<feature type="transmembrane region" description="Helical" evidence="1">
    <location>
        <begin position="148"/>
        <end position="169"/>
    </location>
</feature>